<sequence length="491" mass="54244">MIAASIARQRVATAVAPQGLRRRPAAAAAAVSRPAPRLPRRRRGGVAARVAQPLERAGSPPPDEEECPLFIDRDGEFVEVMCCDYGFRTGGQSFSRHSGPTIPPSLIKLAFNTFAQEYTNVRRSFRYGEGGSEYAAIAAANPPRGPVGRALYAAGGAVVALFARIDIFLEERKIFSPLLPAGIPKESFDLRVGGLSKQCREVRARLKQLKLDNGAVWAREHAREAAGLGVETPWLVKGVYLALCVFLDKAYDNRPIQRFWFLETVARMPYFVYISCLHLAESMGWWRAGADLRIVHAAEEWNELHHLQVMESLGGDVLWWDRFLGTHAAFIYYWVLVGLFVASPSLAYNFSELIEAHAVDTYGEFVDANEELLKSLPPPLVAAEYYCGQDLYRMFDAFQTSDTPRRPKVKNMYDVFANIRDDEKEHVKTMQACQDFTVAGDLAAKEERALDEALRAQMRTTAPRQPPGGGGGGGEGGDGDGEGEGGDVRTR</sequence>
<dbReference type="STRING" id="307507.A0A2V0PLK0"/>
<dbReference type="EC" id="1.10.3.11" evidence="13"/>
<evidence type="ECO:0000256" key="11">
    <source>
        <dbReference type="ARBA" id="ARBA00023004"/>
    </source>
</evidence>
<evidence type="ECO:0000256" key="5">
    <source>
        <dbReference type="ARBA" id="ARBA00022660"/>
    </source>
</evidence>
<dbReference type="GO" id="GO:0016020">
    <property type="term" value="C:membrane"/>
    <property type="evidence" value="ECO:0007669"/>
    <property type="project" value="UniProtKB-SubCell"/>
</dbReference>
<dbReference type="GO" id="GO:0005739">
    <property type="term" value="C:mitochondrion"/>
    <property type="evidence" value="ECO:0007669"/>
    <property type="project" value="TreeGrafter"/>
</dbReference>
<dbReference type="PANTHER" id="PTHR31803">
    <property type="entry name" value="ALTERNATIVE OXIDASE"/>
    <property type="match status" value="1"/>
</dbReference>
<evidence type="ECO:0000256" key="2">
    <source>
        <dbReference type="ARBA" id="ARBA00004370"/>
    </source>
</evidence>
<evidence type="ECO:0000256" key="8">
    <source>
        <dbReference type="ARBA" id="ARBA00022982"/>
    </source>
</evidence>
<dbReference type="Gene3D" id="1.20.1260.140">
    <property type="entry name" value="Alternative oxidase"/>
    <property type="match status" value="1"/>
</dbReference>
<evidence type="ECO:0000256" key="14">
    <source>
        <dbReference type="SAM" id="MobiDB-lite"/>
    </source>
</evidence>
<evidence type="ECO:0000256" key="4">
    <source>
        <dbReference type="ARBA" id="ARBA00022448"/>
    </source>
</evidence>
<dbReference type="GO" id="GO:0046872">
    <property type="term" value="F:metal ion binding"/>
    <property type="evidence" value="ECO:0007669"/>
    <property type="project" value="UniProtKB-UniRule"/>
</dbReference>
<evidence type="ECO:0000256" key="13">
    <source>
        <dbReference type="RuleBase" id="RU003779"/>
    </source>
</evidence>
<evidence type="ECO:0000256" key="6">
    <source>
        <dbReference type="ARBA" id="ARBA00022692"/>
    </source>
</evidence>
<evidence type="ECO:0000313" key="16">
    <source>
        <dbReference type="Proteomes" id="UP000247498"/>
    </source>
</evidence>
<evidence type="ECO:0000256" key="9">
    <source>
        <dbReference type="ARBA" id="ARBA00022989"/>
    </source>
</evidence>
<comment type="catalytic activity">
    <reaction evidence="1 13">
        <text>2 a ubiquinol + O2 = 2 a ubiquinone + 2 H2O</text>
        <dbReference type="Rhea" id="RHEA:30255"/>
        <dbReference type="Rhea" id="RHEA-COMP:9565"/>
        <dbReference type="Rhea" id="RHEA-COMP:9566"/>
        <dbReference type="ChEBI" id="CHEBI:15377"/>
        <dbReference type="ChEBI" id="CHEBI:15379"/>
        <dbReference type="ChEBI" id="CHEBI:16389"/>
        <dbReference type="ChEBI" id="CHEBI:17976"/>
        <dbReference type="EC" id="1.10.3.11"/>
    </reaction>
</comment>
<dbReference type="OrthoDB" id="4493at2759"/>
<dbReference type="Proteomes" id="UP000247498">
    <property type="component" value="Unassembled WGS sequence"/>
</dbReference>
<comment type="similarity">
    <text evidence="3 13">Belongs to the alternative oxidase family.</text>
</comment>
<dbReference type="AlphaFoldDB" id="A0A2V0PLK0"/>
<keyword evidence="8 13" id="KW-0249">Electron transport</keyword>
<evidence type="ECO:0000256" key="10">
    <source>
        <dbReference type="ARBA" id="ARBA00023002"/>
    </source>
</evidence>
<dbReference type="GO" id="GO:0010230">
    <property type="term" value="P:alternative respiration"/>
    <property type="evidence" value="ECO:0007669"/>
    <property type="project" value="TreeGrafter"/>
</dbReference>
<comment type="caution">
    <text evidence="15">The sequence shown here is derived from an EMBL/GenBank/DDBJ whole genome shotgun (WGS) entry which is preliminary data.</text>
</comment>
<keyword evidence="12 13" id="KW-0472">Membrane</keyword>
<feature type="compositionally biased region" description="Gly residues" evidence="14">
    <location>
        <begin position="467"/>
        <end position="476"/>
    </location>
</feature>
<dbReference type="GO" id="GO:0098803">
    <property type="term" value="C:respiratory chain complex"/>
    <property type="evidence" value="ECO:0007669"/>
    <property type="project" value="UniProtKB-UniRule"/>
</dbReference>
<dbReference type="GO" id="GO:0106292">
    <property type="term" value="F:superoxide-generating NADPH oxidase activity"/>
    <property type="evidence" value="ECO:0007669"/>
    <property type="project" value="UniProtKB-ARBA"/>
</dbReference>
<dbReference type="InterPro" id="IPR038659">
    <property type="entry name" value="AOX_sf"/>
</dbReference>
<keyword evidence="9" id="KW-1133">Transmembrane helix</keyword>
<evidence type="ECO:0000313" key="15">
    <source>
        <dbReference type="EMBL" id="GBF99932.1"/>
    </source>
</evidence>
<feature type="region of interest" description="Disordered" evidence="14">
    <location>
        <begin position="18"/>
        <end position="65"/>
    </location>
</feature>
<dbReference type="InParanoid" id="A0A2V0PLK0"/>
<dbReference type="GO" id="GO:0102721">
    <property type="term" value="F:ubiquinol:oxygen oxidoreductase activity"/>
    <property type="evidence" value="ECO:0007669"/>
    <property type="project" value="UniProtKB-EC"/>
</dbReference>
<keyword evidence="16" id="KW-1185">Reference proteome</keyword>
<gene>
    <name evidence="15" type="ORF">Rsub_12625</name>
</gene>
<dbReference type="GO" id="GO:0009916">
    <property type="term" value="F:alternative oxidase activity"/>
    <property type="evidence" value="ECO:0007669"/>
    <property type="project" value="UniProtKB-UniRule"/>
</dbReference>
<name>A0A2V0PLK0_9CHLO</name>
<dbReference type="EMBL" id="BDRX01000181">
    <property type="protein sequence ID" value="GBF99932.1"/>
    <property type="molecule type" value="Genomic_DNA"/>
</dbReference>
<evidence type="ECO:0000256" key="1">
    <source>
        <dbReference type="ARBA" id="ARBA00001192"/>
    </source>
</evidence>
<organism evidence="15 16">
    <name type="scientific">Raphidocelis subcapitata</name>
    <dbReference type="NCBI Taxonomy" id="307507"/>
    <lineage>
        <taxon>Eukaryota</taxon>
        <taxon>Viridiplantae</taxon>
        <taxon>Chlorophyta</taxon>
        <taxon>core chlorophytes</taxon>
        <taxon>Chlorophyceae</taxon>
        <taxon>CS clade</taxon>
        <taxon>Sphaeropleales</taxon>
        <taxon>Selenastraceae</taxon>
        <taxon>Raphidocelis</taxon>
    </lineage>
</organism>
<evidence type="ECO:0000256" key="3">
    <source>
        <dbReference type="ARBA" id="ARBA00008388"/>
    </source>
</evidence>
<evidence type="ECO:0000256" key="12">
    <source>
        <dbReference type="ARBA" id="ARBA00023136"/>
    </source>
</evidence>
<accession>A0A2V0PLK0</accession>
<evidence type="ECO:0000256" key="7">
    <source>
        <dbReference type="ARBA" id="ARBA00022723"/>
    </source>
</evidence>
<keyword evidence="10 13" id="KW-0560">Oxidoreductase</keyword>
<keyword evidence="5 13" id="KW-0679">Respiratory chain</keyword>
<dbReference type="InterPro" id="IPR002680">
    <property type="entry name" value="AOX"/>
</dbReference>
<feature type="region of interest" description="Disordered" evidence="14">
    <location>
        <begin position="449"/>
        <end position="491"/>
    </location>
</feature>
<keyword evidence="6 13" id="KW-0812">Transmembrane</keyword>
<keyword evidence="7 13" id="KW-0479">Metal-binding</keyword>
<feature type="compositionally biased region" description="Low complexity" evidence="14">
    <location>
        <begin position="25"/>
        <end position="35"/>
    </location>
</feature>
<keyword evidence="4" id="KW-0813">Transport</keyword>
<reference evidence="15 16" key="1">
    <citation type="journal article" date="2018" name="Sci. Rep.">
        <title>Raphidocelis subcapitata (=Pseudokirchneriella subcapitata) provides an insight into genome evolution and environmental adaptations in the Sphaeropleales.</title>
        <authorList>
            <person name="Suzuki S."/>
            <person name="Yamaguchi H."/>
            <person name="Nakajima N."/>
            <person name="Kawachi M."/>
        </authorList>
    </citation>
    <scope>NUCLEOTIDE SEQUENCE [LARGE SCALE GENOMIC DNA]</scope>
    <source>
        <strain evidence="15 16">NIES-35</strain>
    </source>
</reference>
<keyword evidence="11 13" id="KW-0408">Iron</keyword>
<protein>
    <recommendedName>
        <fullName evidence="13">Ubiquinol oxidase</fullName>
        <ecNumber evidence="13">1.10.3.11</ecNumber>
    </recommendedName>
</protein>
<dbReference type="Pfam" id="PF01786">
    <property type="entry name" value="AOX"/>
    <property type="match status" value="1"/>
</dbReference>
<dbReference type="PANTHER" id="PTHR31803:SF19">
    <property type="entry name" value="UBIQUINOL OXIDASE"/>
    <property type="match status" value="1"/>
</dbReference>
<comment type="subcellular location">
    <subcellularLocation>
        <location evidence="2">Membrane</location>
    </subcellularLocation>
</comment>
<comment type="cofactor">
    <cofactor evidence="13">
        <name>Fe cation</name>
        <dbReference type="ChEBI" id="CHEBI:24875"/>
    </cofactor>
    <text evidence="13">Binds 2 iron ions per subunit.</text>
</comment>
<proteinExistence type="inferred from homology"/>